<name>A0A5J6MPD2_9PROT</name>
<evidence type="ECO:0000313" key="4">
    <source>
        <dbReference type="Proteomes" id="UP000326202"/>
    </source>
</evidence>
<evidence type="ECO:0000256" key="1">
    <source>
        <dbReference type="SAM" id="Coils"/>
    </source>
</evidence>
<dbReference type="Proteomes" id="UP000326202">
    <property type="component" value="Chromosome"/>
</dbReference>
<dbReference type="Pfam" id="PF10145">
    <property type="entry name" value="PhageMin_Tail"/>
    <property type="match status" value="1"/>
</dbReference>
<keyword evidence="4" id="KW-1185">Reference proteome</keyword>
<dbReference type="InterPro" id="IPR010090">
    <property type="entry name" value="Phage_tape_meas"/>
</dbReference>
<reference evidence="3 4" key="1">
    <citation type="submission" date="2019-08" db="EMBL/GenBank/DDBJ databases">
        <title>Hyperibacter terrae gen. nov., sp. nov. and Hyperibacter viscosus sp. nov., two new members in the family Rhodospirillaceae isolated from the rhizosphere of Hypericum perforatum.</title>
        <authorList>
            <person name="Noviana Z."/>
        </authorList>
    </citation>
    <scope>NUCLEOTIDE SEQUENCE [LARGE SCALE GENOMIC DNA]</scope>
    <source>
        <strain evidence="3 4">R5913</strain>
    </source>
</reference>
<keyword evidence="1" id="KW-0175">Coiled coil</keyword>
<evidence type="ECO:0000313" key="3">
    <source>
        <dbReference type="EMBL" id="QEX18485.1"/>
    </source>
</evidence>
<dbReference type="EMBL" id="CP042906">
    <property type="protein sequence ID" value="QEX18485.1"/>
    <property type="molecule type" value="Genomic_DNA"/>
</dbReference>
<feature type="domain" description="Phage tail tape measure protein" evidence="2">
    <location>
        <begin position="77"/>
        <end position="189"/>
    </location>
</feature>
<dbReference type="RefSeq" id="WP_151178638.1">
    <property type="nucleotide sequence ID" value="NZ_CP042906.1"/>
</dbReference>
<organism evidence="3 4">
    <name type="scientific">Hypericibacter terrae</name>
    <dbReference type="NCBI Taxonomy" id="2602015"/>
    <lineage>
        <taxon>Bacteria</taxon>
        <taxon>Pseudomonadati</taxon>
        <taxon>Pseudomonadota</taxon>
        <taxon>Alphaproteobacteria</taxon>
        <taxon>Rhodospirillales</taxon>
        <taxon>Dongiaceae</taxon>
        <taxon>Hypericibacter</taxon>
    </lineage>
</organism>
<proteinExistence type="predicted"/>
<feature type="coiled-coil region" evidence="1">
    <location>
        <begin position="306"/>
        <end position="356"/>
    </location>
</feature>
<protein>
    <recommendedName>
        <fullName evidence="2">Phage tail tape measure protein domain-containing protein</fullName>
    </recommendedName>
</protein>
<accession>A0A5J6MPD2</accession>
<sequence length="743" mass="77840">MASQQEVADLLVRIEASTSALRLELNKADTAVGQTQRTIQQKLSGIDSAFNKLGSGLKGALLAAIPAVTLAGLANLVRSSLEAAGGLGELAQQLGISTDLLQTLQYAGTQAGVSVEEINTGVARLTKTIGDASEGNKTAIDRFNALGVSILDSAGNLRSTDAILRDVADALARIQDPAKRAAAEVDLFGKAGQKLDTIFASGSAAIDDFRKAAEAAGDVLTKDQIDAADKAADKIAALEFQYKKLAQTLSIDLAPAITSVLGGLDDLLHDRPIPAWMQIILRLNPATNTVLTLKDLLDAGPIDQQISETEKKLADLQQKMRDALTLPEGTVSEGAFADLQQQIDATTAKLQNLRDIARPASSFEKPGHGGRTIATLDAAGGGSNPLPTSTGVDKVQKTAAALELQIANLGRSSREQAIYNAVTQAGVDIDTAAGQKIAALADTLFTLTSARERQTATIQASTAAAVAEEEAQRQANERGQRLIAQRQQVTTSIEQEIADNKLLIAAKGESNEAYQKEALFLDLVNRYRATGLPLTDDEVEKARTLSDTLYEQQKALGDNNELANQLGQTFSSAFEDAVVSGSSLSDVLQGLLQDLERIALRAATQPIFNAIFSSLSSLALTALADGGVMTGRGPVPLRRYSSGGVARTAQLALHGEGSTPEAYVPLPDGRSIPVMLRGAGGGGSSQTVVINQEINVNGGGGTPAQNTDLAEKLGAELKRQMQVVAAQEIRTAMRPGGMLNTGM</sequence>
<gene>
    <name evidence="3" type="ORF">FRZ44_37920</name>
</gene>
<evidence type="ECO:0000259" key="2">
    <source>
        <dbReference type="Pfam" id="PF10145"/>
    </source>
</evidence>
<dbReference type="OrthoDB" id="7295660at2"/>
<dbReference type="KEGG" id="htq:FRZ44_37920"/>
<dbReference type="AlphaFoldDB" id="A0A5J6MPD2"/>